<reference evidence="2 3" key="1">
    <citation type="submission" date="2020-08" db="EMBL/GenBank/DDBJ databases">
        <authorList>
            <person name="Liu C."/>
            <person name="Sun Q."/>
        </authorList>
    </citation>
    <scope>NUCLEOTIDE SEQUENCE [LARGE SCALE GENOMIC DNA]</scope>
    <source>
        <strain evidence="2 3">NSJ-38</strain>
    </source>
</reference>
<keyword evidence="3" id="KW-1185">Reference proteome</keyword>
<dbReference type="EMBL" id="CP060634">
    <property type="protein sequence ID" value="QNM06816.1"/>
    <property type="molecule type" value="Genomic_DNA"/>
</dbReference>
<feature type="transmembrane region" description="Helical" evidence="1">
    <location>
        <begin position="148"/>
        <end position="171"/>
    </location>
</feature>
<organism evidence="2 3">
    <name type="scientific">Qiania dongpingensis</name>
    <dbReference type="NCBI Taxonomy" id="2763669"/>
    <lineage>
        <taxon>Bacteria</taxon>
        <taxon>Bacillati</taxon>
        <taxon>Bacillota</taxon>
        <taxon>Clostridia</taxon>
        <taxon>Lachnospirales</taxon>
        <taxon>Lachnospiraceae</taxon>
        <taxon>Qiania</taxon>
    </lineage>
</organism>
<feature type="transmembrane region" description="Helical" evidence="1">
    <location>
        <begin position="12"/>
        <end position="32"/>
    </location>
</feature>
<dbReference type="KEGG" id="qdo:H9Q78_06815"/>
<evidence type="ECO:0000313" key="2">
    <source>
        <dbReference type="EMBL" id="QNM06816.1"/>
    </source>
</evidence>
<dbReference type="AlphaFoldDB" id="A0A7G9G7N4"/>
<dbReference type="Proteomes" id="UP000515823">
    <property type="component" value="Chromosome"/>
</dbReference>
<dbReference type="InterPro" id="IPR010540">
    <property type="entry name" value="CmpB_TMEM229"/>
</dbReference>
<gene>
    <name evidence="2" type="ORF">H9Q78_06815</name>
</gene>
<dbReference type="Pfam" id="PF06541">
    <property type="entry name" value="ABC_trans_CmpB"/>
    <property type="match status" value="1"/>
</dbReference>
<keyword evidence="1" id="KW-0472">Membrane</keyword>
<name>A0A7G9G7N4_9FIRM</name>
<feature type="transmembrane region" description="Helical" evidence="1">
    <location>
        <begin position="44"/>
        <end position="65"/>
    </location>
</feature>
<sequence>MWDAPFLTTDFYHFANWFLIYSVLGWIVESIYMSLCNRKLTNRGFVRGPICPIYGVGALAAYFILSPVSGNYVAVYFLGTLMATTLEFITAHVMLKVFGAVWWDYKEKPFNYKGIICLESTIAWGFYAVFLFAFLHKAVVRLADSYSMALGKVLIVAALLYYVSDFVYCIMRARRNEGLDKDGILVKTE</sequence>
<accession>A0A7G9G7N4</accession>
<feature type="transmembrane region" description="Helical" evidence="1">
    <location>
        <begin position="115"/>
        <end position="136"/>
    </location>
</feature>
<protein>
    <submittedName>
        <fullName evidence="2">Putative ABC transporter permease</fullName>
    </submittedName>
</protein>
<feature type="transmembrane region" description="Helical" evidence="1">
    <location>
        <begin position="77"/>
        <end position="103"/>
    </location>
</feature>
<proteinExistence type="predicted"/>
<evidence type="ECO:0000256" key="1">
    <source>
        <dbReference type="SAM" id="Phobius"/>
    </source>
</evidence>
<keyword evidence="1" id="KW-1133">Transmembrane helix</keyword>
<evidence type="ECO:0000313" key="3">
    <source>
        <dbReference type="Proteomes" id="UP000515823"/>
    </source>
</evidence>
<keyword evidence="1" id="KW-0812">Transmembrane</keyword>